<gene>
    <name evidence="2" type="ORF">G3I21_00185</name>
</gene>
<organism evidence="2 3">
    <name type="scientific">Streptomyces bauhiniae</name>
    <dbReference type="NCBI Taxonomy" id="2340725"/>
    <lineage>
        <taxon>Bacteria</taxon>
        <taxon>Bacillati</taxon>
        <taxon>Actinomycetota</taxon>
        <taxon>Actinomycetes</taxon>
        <taxon>Kitasatosporales</taxon>
        <taxon>Streptomycetaceae</taxon>
        <taxon>Streptomyces</taxon>
    </lineage>
</organism>
<dbReference type="InterPro" id="IPR016181">
    <property type="entry name" value="Acyl_CoA_acyltransferase"/>
</dbReference>
<reference evidence="2 3" key="1">
    <citation type="submission" date="2020-01" db="EMBL/GenBank/DDBJ databases">
        <title>Insect and environment-associated Actinomycetes.</title>
        <authorList>
            <person name="Currrie C."/>
            <person name="Chevrette M."/>
            <person name="Carlson C."/>
            <person name="Stubbendieck R."/>
            <person name="Wendt-Pienkowski E."/>
        </authorList>
    </citation>
    <scope>NUCLEOTIDE SEQUENCE [LARGE SCALE GENOMIC DNA]</scope>
    <source>
        <strain evidence="2 3">SID7754</strain>
    </source>
</reference>
<dbReference type="Proteomes" id="UP000470520">
    <property type="component" value="Unassembled WGS sequence"/>
</dbReference>
<protein>
    <submittedName>
        <fullName evidence="2">GNAT family N-acetyltransferase</fullName>
    </submittedName>
</protein>
<dbReference type="SUPFAM" id="SSF55729">
    <property type="entry name" value="Acyl-CoA N-acyltransferases (Nat)"/>
    <property type="match status" value="1"/>
</dbReference>
<evidence type="ECO:0000313" key="3">
    <source>
        <dbReference type="Proteomes" id="UP000470520"/>
    </source>
</evidence>
<dbReference type="Pfam" id="PF13508">
    <property type="entry name" value="Acetyltransf_7"/>
    <property type="match status" value="1"/>
</dbReference>
<evidence type="ECO:0000259" key="1">
    <source>
        <dbReference type="PROSITE" id="PS51186"/>
    </source>
</evidence>
<name>A0A7K3QJX2_9ACTN</name>
<dbReference type="AlphaFoldDB" id="A0A7K3QJX2"/>
<dbReference type="PROSITE" id="PS51186">
    <property type="entry name" value="GNAT"/>
    <property type="match status" value="1"/>
</dbReference>
<dbReference type="PANTHER" id="PTHR43233:SF1">
    <property type="entry name" value="FAMILY N-ACETYLTRANSFERASE, PUTATIVE (AFU_ORTHOLOGUE AFUA_6G03350)-RELATED"/>
    <property type="match status" value="1"/>
</dbReference>
<dbReference type="Gene3D" id="3.40.630.30">
    <property type="match status" value="1"/>
</dbReference>
<feature type="domain" description="N-acetyltransferase" evidence="1">
    <location>
        <begin position="8"/>
        <end position="141"/>
    </location>
</feature>
<keyword evidence="2" id="KW-0808">Transferase</keyword>
<dbReference type="GO" id="GO:0016747">
    <property type="term" value="F:acyltransferase activity, transferring groups other than amino-acyl groups"/>
    <property type="evidence" value="ECO:0007669"/>
    <property type="project" value="InterPro"/>
</dbReference>
<dbReference type="PANTHER" id="PTHR43233">
    <property type="entry name" value="FAMILY N-ACETYLTRANSFERASE, PUTATIVE (AFU_ORTHOLOGUE AFUA_6G03350)-RELATED"/>
    <property type="match status" value="1"/>
</dbReference>
<dbReference type="CDD" id="cd04301">
    <property type="entry name" value="NAT_SF"/>
    <property type="match status" value="1"/>
</dbReference>
<dbReference type="InterPro" id="IPR000182">
    <property type="entry name" value="GNAT_dom"/>
</dbReference>
<comment type="caution">
    <text evidence="2">The sequence shown here is derived from an EMBL/GenBank/DDBJ whole genome shotgun (WGS) entry which is preliminary data.</text>
</comment>
<proteinExistence type="predicted"/>
<evidence type="ECO:0000313" key="2">
    <source>
        <dbReference type="EMBL" id="NEB90186.1"/>
    </source>
</evidence>
<accession>A0A7K3QJX2</accession>
<dbReference type="EMBL" id="JAAGMR010000001">
    <property type="protein sequence ID" value="NEB90186.1"/>
    <property type="molecule type" value="Genomic_DNA"/>
</dbReference>
<dbReference type="RefSeq" id="WP_164185943.1">
    <property type="nucleotide sequence ID" value="NZ_JAAGMR010000001.1"/>
</dbReference>
<dbReference type="InterPro" id="IPR053144">
    <property type="entry name" value="Acetyltransferase_Butenolide"/>
</dbReference>
<sequence>MNEATDYYDVRAEVPSVETYLRLRTSSGLSAKTPEAARIGLPNSWHAVTVSCEGRPVGMGRVIGDGGCFFQIVDICVLPEHQGRGLGKRIMAELVGELERRAPQGTYASLIADGDARFLYEKFGFEETAPASVGMHRFFRR</sequence>